<dbReference type="PROSITE" id="PS51257">
    <property type="entry name" value="PROKAR_LIPOPROTEIN"/>
    <property type="match status" value="1"/>
</dbReference>
<organism evidence="2 3">
    <name type="scientific">Capnocytophaga stomatis</name>
    <dbReference type="NCBI Taxonomy" id="1848904"/>
    <lineage>
        <taxon>Bacteria</taxon>
        <taxon>Pseudomonadati</taxon>
        <taxon>Bacteroidota</taxon>
        <taxon>Flavobacteriia</taxon>
        <taxon>Flavobacteriales</taxon>
        <taxon>Flavobacteriaceae</taxon>
        <taxon>Capnocytophaga</taxon>
    </lineage>
</organism>
<dbReference type="OrthoDB" id="3267930at2"/>
<dbReference type="KEGG" id="csto:CGC58_10435"/>
<evidence type="ECO:0000313" key="2">
    <source>
        <dbReference type="EMBL" id="ATA90100.1"/>
    </source>
</evidence>
<dbReference type="InterPro" id="IPR025389">
    <property type="entry name" value="DUF4300"/>
</dbReference>
<sequence>MKKRNFVMTLLAIGFLGCQNPKPKASENVNISTENTEQPFLKSMEYSNLVDKATQEEVGEALIAAGIDKQLVSSFFENVNTFNQTVGEVGLVKEGFATSDDLIISYDEASIQTQWDEKNPEFIGYNCRITSFDMFRDLVSTGNPKGINSSNLFLDKDALNTNAKKVFSQEENERFLCLFSRVLTGYHKDVAQHLEKVKQAFKEREVHFPYKGDTSKASLISIFFHSAITDEPDDVFLFVGHVGVLVPMKDGKLLFVEKLAFQEPYQAIKFNNRTELNDYLMNRYDVEKGQPTAKPFIMENDELMQGYRPNPNNE</sequence>
<dbReference type="RefSeq" id="WP_095896648.1">
    <property type="nucleotide sequence ID" value="NZ_BOPK01000001.1"/>
</dbReference>
<dbReference type="Proteomes" id="UP000217348">
    <property type="component" value="Chromosome"/>
</dbReference>
<protein>
    <recommendedName>
        <fullName evidence="1">DUF4300 domain-containing protein</fullName>
    </recommendedName>
</protein>
<accession>A0A250FYA3</accession>
<name>A0A250FYA3_9FLAO</name>
<feature type="domain" description="DUF4300" evidence="1">
    <location>
        <begin position="45"/>
        <end position="304"/>
    </location>
</feature>
<reference evidence="3" key="1">
    <citation type="submission" date="2017-06" db="EMBL/GenBank/DDBJ databases">
        <title>Capnocytophaga spp. assemblies.</title>
        <authorList>
            <person name="Gulvik C.A."/>
        </authorList>
    </citation>
    <scope>NUCLEOTIDE SEQUENCE [LARGE SCALE GENOMIC DNA]</scope>
    <source>
        <strain evidence="3">H2177</strain>
    </source>
</reference>
<evidence type="ECO:0000313" key="3">
    <source>
        <dbReference type="Proteomes" id="UP000217348"/>
    </source>
</evidence>
<proteinExistence type="predicted"/>
<dbReference type="AlphaFoldDB" id="A0A250FYA3"/>
<gene>
    <name evidence="2" type="ORF">CGC58_10435</name>
</gene>
<dbReference type="EMBL" id="CP022387">
    <property type="protein sequence ID" value="ATA90100.1"/>
    <property type="molecule type" value="Genomic_DNA"/>
</dbReference>
<dbReference type="Pfam" id="PF14133">
    <property type="entry name" value="DUF4300"/>
    <property type="match status" value="1"/>
</dbReference>
<evidence type="ECO:0000259" key="1">
    <source>
        <dbReference type="Pfam" id="PF14133"/>
    </source>
</evidence>